<keyword evidence="3" id="KW-1185">Reference proteome</keyword>
<gene>
    <name evidence="2" type="ORF">RIF29_19833</name>
</gene>
<name>A0AAN9F1Y5_CROPI</name>
<evidence type="ECO:0000256" key="1">
    <source>
        <dbReference type="SAM" id="SignalP"/>
    </source>
</evidence>
<comment type="caution">
    <text evidence="2">The sequence shown here is derived from an EMBL/GenBank/DDBJ whole genome shotgun (WGS) entry which is preliminary data.</text>
</comment>
<dbReference type="Proteomes" id="UP001372338">
    <property type="component" value="Unassembled WGS sequence"/>
</dbReference>
<dbReference type="Pfam" id="PF03662">
    <property type="entry name" value="Glyco_hydro_79n"/>
    <property type="match status" value="2"/>
</dbReference>
<dbReference type="EMBL" id="JAYWIO010000004">
    <property type="protein sequence ID" value="KAK7267169.1"/>
    <property type="molecule type" value="Genomic_DNA"/>
</dbReference>
<evidence type="ECO:0000313" key="3">
    <source>
        <dbReference type="Proteomes" id="UP001372338"/>
    </source>
</evidence>
<proteinExistence type="predicted"/>
<protein>
    <submittedName>
        <fullName evidence="2">Uncharacterized protein</fullName>
    </submittedName>
</protein>
<feature type="signal peptide" evidence="1">
    <location>
        <begin position="1"/>
        <end position="26"/>
    </location>
</feature>
<keyword evidence="1" id="KW-0732">Signal</keyword>
<dbReference type="PANTHER" id="PTHR14363:SF17">
    <property type="entry name" value="HEPARANASE-LIKE PROTEIN 3"/>
    <property type="match status" value="1"/>
</dbReference>
<dbReference type="PANTHER" id="PTHR14363">
    <property type="entry name" value="HEPARANASE-RELATED"/>
    <property type="match status" value="1"/>
</dbReference>
<dbReference type="InterPro" id="IPR005199">
    <property type="entry name" value="Glyco_hydro_79"/>
</dbReference>
<evidence type="ECO:0000313" key="2">
    <source>
        <dbReference type="EMBL" id="KAK7267169.1"/>
    </source>
</evidence>
<dbReference type="AlphaFoldDB" id="A0AAN9F1Y5"/>
<dbReference type="GO" id="GO:0004566">
    <property type="term" value="F:beta-glucuronidase activity"/>
    <property type="evidence" value="ECO:0007669"/>
    <property type="project" value="TreeGrafter"/>
</dbReference>
<accession>A0AAN9F1Y5</accession>
<dbReference type="GO" id="GO:0009505">
    <property type="term" value="C:plant-type cell wall"/>
    <property type="evidence" value="ECO:0007669"/>
    <property type="project" value="TreeGrafter"/>
</dbReference>
<reference evidence="2 3" key="1">
    <citation type="submission" date="2024-01" db="EMBL/GenBank/DDBJ databases">
        <title>The genomes of 5 underutilized Papilionoideae crops provide insights into root nodulation and disease resistanc.</title>
        <authorList>
            <person name="Yuan L."/>
        </authorList>
    </citation>
    <scope>NUCLEOTIDE SEQUENCE [LARGE SCALE GENOMIC DNA]</scope>
    <source>
        <strain evidence="2">ZHUSHIDOU_FW_LH</strain>
        <tissue evidence="2">Leaf</tissue>
    </source>
</reference>
<organism evidence="2 3">
    <name type="scientific">Crotalaria pallida</name>
    <name type="common">Smooth rattlebox</name>
    <name type="synonym">Crotalaria striata</name>
    <dbReference type="NCBI Taxonomy" id="3830"/>
    <lineage>
        <taxon>Eukaryota</taxon>
        <taxon>Viridiplantae</taxon>
        <taxon>Streptophyta</taxon>
        <taxon>Embryophyta</taxon>
        <taxon>Tracheophyta</taxon>
        <taxon>Spermatophyta</taxon>
        <taxon>Magnoliopsida</taxon>
        <taxon>eudicotyledons</taxon>
        <taxon>Gunneridae</taxon>
        <taxon>Pentapetalae</taxon>
        <taxon>rosids</taxon>
        <taxon>fabids</taxon>
        <taxon>Fabales</taxon>
        <taxon>Fabaceae</taxon>
        <taxon>Papilionoideae</taxon>
        <taxon>50 kb inversion clade</taxon>
        <taxon>genistoids sensu lato</taxon>
        <taxon>core genistoids</taxon>
        <taxon>Crotalarieae</taxon>
        <taxon>Crotalaria</taxon>
    </lineage>
</organism>
<sequence>MGFNKIRLLGLCSYLLCLSFFIVVNAVNKERSRIGVGTEKGFVFIHGKSFIGKIDDDFVCATLDWWPPQKCDYGRCSWGLASLLNLVYFRAKVIFGLNALAGKSLQTGSAVGPWNYTNAESFIRYTVKKNYVIHGWELDGMFVLFSVFIEALEDYFFHGSSIFTLHVTMESVRGVNVPMYTTLRRTTVVFTMLVEFVLVRQRYTSSVIFRSNGRRAKSGSWKHKSGIK</sequence>
<feature type="chain" id="PRO_5042981491" evidence="1">
    <location>
        <begin position="27"/>
        <end position="228"/>
    </location>
</feature>
<dbReference type="GO" id="GO:0016020">
    <property type="term" value="C:membrane"/>
    <property type="evidence" value="ECO:0007669"/>
    <property type="project" value="InterPro"/>
</dbReference>